<dbReference type="Gene3D" id="1.20.950.20">
    <property type="entry name" value="Transmembrane di-heme cytochromes, Chain C"/>
    <property type="match status" value="1"/>
</dbReference>
<accession>A0ABN6PVS1</accession>
<evidence type="ECO:0008006" key="4">
    <source>
        <dbReference type="Google" id="ProtNLM"/>
    </source>
</evidence>
<feature type="transmembrane region" description="Helical" evidence="1">
    <location>
        <begin position="73"/>
        <end position="98"/>
    </location>
</feature>
<evidence type="ECO:0000313" key="3">
    <source>
        <dbReference type="Proteomes" id="UP001057498"/>
    </source>
</evidence>
<keyword evidence="1" id="KW-1133">Transmembrane helix</keyword>
<evidence type="ECO:0000256" key="1">
    <source>
        <dbReference type="SAM" id="Phobius"/>
    </source>
</evidence>
<keyword evidence="1" id="KW-0472">Membrane</keyword>
<feature type="transmembrane region" description="Helical" evidence="1">
    <location>
        <begin position="181"/>
        <end position="209"/>
    </location>
</feature>
<feature type="transmembrane region" description="Helical" evidence="1">
    <location>
        <begin position="157"/>
        <end position="175"/>
    </location>
</feature>
<gene>
    <name evidence="2" type="ORF">CATMQ487_43350</name>
</gene>
<keyword evidence="1" id="KW-0812">Transmembrane</keyword>
<feature type="transmembrane region" description="Helical" evidence="1">
    <location>
        <begin position="118"/>
        <end position="137"/>
    </location>
</feature>
<dbReference type="SUPFAM" id="SSF103501">
    <property type="entry name" value="Respiratory nitrate reductase 1 gamma chain"/>
    <property type="match status" value="1"/>
</dbReference>
<proteinExistence type="predicted"/>
<name>A0ABN6PVS1_9BURK</name>
<dbReference type="EMBL" id="AP025730">
    <property type="protein sequence ID" value="BDI07365.1"/>
    <property type="molecule type" value="Genomic_DNA"/>
</dbReference>
<keyword evidence="3" id="KW-1185">Reference proteome</keyword>
<protein>
    <recommendedName>
        <fullName evidence="4">Nitrate reductase</fullName>
    </recommendedName>
</protein>
<reference evidence="2" key="1">
    <citation type="submission" date="2022-04" db="EMBL/GenBank/DDBJ databases">
        <title>Whole genome sequence of Sphaerotilus sp. FB-5.</title>
        <authorList>
            <person name="Takeda M."/>
            <person name="Narihara S."/>
            <person name="Akimoto M."/>
            <person name="Akimoto R."/>
            <person name="Nishiyashiki S."/>
            <person name="Murakami T."/>
        </authorList>
    </citation>
    <scope>NUCLEOTIDE SEQUENCE</scope>
    <source>
        <strain evidence="2">FB-5</strain>
    </source>
</reference>
<dbReference type="Proteomes" id="UP001057498">
    <property type="component" value="Chromosome"/>
</dbReference>
<feature type="transmembrane region" description="Helical" evidence="1">
    <location>
        <begin position="20"/>
        <end position="39"/>
    </location>
</feature>
<evidence type="ECO:0000313" key="2">
    <source>
        <dbReference type="EMBL" id="BDI07365.1"/>
    </source>
</evidence>
<sequence length="225" mass="24947">MMDWTPLELLDFARGPALEFAMIVFVFGVLWRLVGVLLLPRMRDLSPAREGAPPGWLGAARTIVRRMWPRREFMPATLFVTINSYVFHLGLAIVVFGLGPHILFFQEVFGLTWPALPTNLVAVVGAITFASLLAVLVRRMTNPVQRLLSHAGDYLSWAVTFLPVLTGLLAANPIGGRYETLLALHLLSIAALLIWFPFGKLMHAFLFALSRGATGLRFSHRGVKA</sequence>
<organism evidence="2 3">
    <name type="scientific">Sphaerotilus microaerophilus</name>
    <dbReference type="NCBI Taxonomy" id="2914710"/>
    <lineage>
        <taxon>Bacteria</taxon>
        <taxon>Pseudomonadati</taxon>
        <taxon>Pseudomonadota</taxon>
        <taxon>Betaproteobacteria</taxon>
        <taxon>Burkholderiales</taxon>
        <taxon>Sphaerotilaceae</taxon>
        <taxon>Sphaerotilus</taxon>
    </lineage>
</organism>
<dbReference type="InterPro" id="IPR036197">
    <property type="entry name" value="NarG-like_sf"/>
</dbReference>